<dbReference type="EMBL" id="CAJRAF010000002">
    <property type="protein sequence ID" value="CAG5003482.1"/>
    <property type="molecule type" value="Genomic_DNA"/>
</dbReference>
<evidence type="ECO:0000313" key="2">
    <source>
        <dbReference type="EMBL" id="CAG5003482.1"/>
    </source>
</evidence>
<proteinExistence type="predicted"/>
<accession>A0A916JFL5</accession>
<reference evidence="2" key="1">
    <citation type="submission" date="2021-04" db="EMBL/GenBank/DDBJ databases">
        <authorList>
            <person name="Rodrigo-Torres L."/>
            <person name="Arahal R. D."/>
            <person name="Lucena T."/>
        </authorList>
    </citation>
    <scope>NUCLEOTIDE SEQUENCE</scope>
    <source>
        <strain evidence="2">CECT 9275</strain>
    </source>
</reference>
<feature type="signal peptide" evidence="1">
    <location>
        <begin position="1"/>
        <end position="21"/>
    </location>
</feature>
<comment type="caution">
    <text evidence="2">The sequence shown here is derived from an EMBL/GenBank/DDBJ whole genome shotgun (WGS) entry which is preliminary data.</text>
</comment>
<evidence type="ECO:0008006" key="4">
    <source>
        <dbReference type="Google" id="ProtNLM"/>
    </source>
</evidence>
<dbReference type="RefSeq" id="WP_215239699.1">
    <property type="nucleotide sequence ID" value="NZ_CAJRAF010000002.1"/>
</dbReference>
<keyword evidence="3" id="KW-1185">Reference proteome</keyword>
<keyword evidence="1" id="KW-0732">Signal</keyword>
<name>A0A916JFL5_9BACT</name>
<evidence type="ECO:0000313" key="3">
    <source>
        <dbReference type="Proteomes" id="UP000680038"/>
    </source>
</evidence>
<evidence type="ECO:0000256" key="1">
    <source>
        <dbReference type="SAM" id="SignalP"/>
    </source>
</evidence>
<feature type="chain" id="PRO_5036811892" description="LTXXQ motif family protein" evidence="1">
    <location>
        <begin position="22"/>
        <end position="121"/>
    </location>
</feature>
<organism evidence="2 3">
    <name type="scientific">Dyadobacter helix</name>
    <dbReference type="NCBI Taxonomy" id="2822344"/>
    <lineage>
        <taxon>Bacteria</taxon>
        <taxon>Pseudomonadati</taxon>
        <taxon>Bacteroidota</taxon>
        <taxon>Cytophagia</taxon>
        <taxon>Cytophagales</taxon>
        <taxon>Spirosomataceae</taxon>
        <taxon>Dyadobacter</taxon>
    </lineage>
</organism>
<gene>
    <name evidence="2" type="ORF">DYBT9275_03163</name>
</gene>
<protein>
    <recommendedName>
        <fullName evidence="4">LTXXQ motif family protein</fullName>
    </recommendedName>
</protein>
<sequence length="121" mass="14176">MKKTILAIAVIATLGIGSSFAQRVHPYGNRPAVNARIDNAYEEFQINKLDHIVNLTRKQENKIKKIENRYDRLMAGRRPVNLKQLAWQKQQDILSVLTPIQRQRLMAYQQGQKFDRYNRRG</sequence>
<dbReference type="AlphaFoldDB" id="A0A916JFL5"/>
<dbReference type="Proteomes" id="UP000680038">
    <property type="component" value="Unassembled WGS sequence"/>
</dbReference>